<keyword evidence="4 6" id="KW-0378">Hydrolase</keyword>
<comment type="function">
    <text evidence="6">Bidirectionally degrades single-stranded DNA into large acid-insoluble oligonucleotides, which are then degraded further into small acid-soluble oligonucleotides.</text>
</comment>
<accession>A0A1M6C3Q6</accession>
<comment type="catalytic activity">
    <reaction evidence="6">
        <text>Exonucleolytic cleavage in either 5'- to 3'- or 3'- to 5'-direction to yield nucleoside 5'-phosphates.</text>
        <dbReference type="EC" id="3.1.11.6"/>
    </reaction>
</comment>
<evidence type="ECO:0000256" key="6">
    <source>
        <dbReference type="HAMAP-Rule" id="MF_00337"/>
    </source>
</evidence>
<dbReference type="InterPro" id="IPR037004">
    <property type="entry name" value="Exonuc_VII_ssu_sf"/>
</dbReference>
<dbReference type="InterPro" id="IPR003761">
    <property type="entry name" value="Exonuc_VII_S"/>
</dbReference>
<dbReference type="AlphaFoldDB" id="A0A1M6C3Q6"/>
<organism evidence="7 8">
    <name type="scientific">Geosporobacter subterraneus DSM 17957</name>
    <dbReference type="NCBI Taxonomy" id="1121919"/>
    <lineage>
        <taxon>Bacteria</taxon>
        <taxon>Bacillati</taxon>
        <taxon>Bacillota</taxon>
        <taxon>Clostridia</taxon>
        <taxon>Peptostreptococcales</taxon>
        <taxon>Thermotaleaceae</taxon>
        <taxon>Geosporobacter</taxon>
    </lineage>
</organism>
<dbReference type="Gene3D" id="1.10.287.1040">
    <property type="entry name" value="Exonuclease VII, small subunit"/>
    <property type="match status" value="1"/>
</dbReference>
<dbReference type="GO" id="GO:0005829">
    <property type="term" value="C:cytosol"/>
    <property type="evidence" value="ECO:0007669"/>
    <property type="project" value="TreeGrafter"/>
</dbReference>
<comment type="subcellular location">
    <subcellularLocation>
        <location evidence="6">Cytoplasm</location>
    </subcellularLocation>
</comment>
<evidence type="ECO:0000256" key="2">
    <source>
        <dbReference type="ARBA" id="ARBA00022490"/>
    </source>
</evidence>
<dbReference type="RefSeq" id="WP_110939465.1">
    <property type="nucleotide sequence ID" value="NZ_FQZV01000003.1"/>
</dbReference>
<keyword evidence="2 6" id="KW-0963">Cytoplasm</keyword>
<dbReference type="EC" id="3.1.11.6" evidence="6"/>
<evidence type="ECO:0000313" key="8">
    <source>
        <dbReference type="Proteomes" id="UP000184536"/>
    </source>
</evidence>
<protein>
    <recommendedName>
        <fullName evidence="6">Exodeoxyribonuclease 7 small subunit</fullName>
        <ecNumber evidence="6">3.1.11.6</ecNumber>
    </recommendedName>
    <alternativeName>
        <fullName evidence="6">Exodeoxyribonuclease VII small subunit</fullName>
        <shortName evidence="6">Exonuclease VII small subunit</shortName>
    </alternativeName>
</protein>
<sequence>MNTELKNNENESFETSVLRLEEIVSALEAGKLTLEETLKLYEEAILLYRHCNHVLDHAEQKISILTKADEGKFILKEIAE</sequence>
<evidence type="ECO:0000256" key="4">
    <source>
        <dbReference type="ARBA" id="ARBA00022801"/>
    </source>
</evidence>
<keyword evidence="5 6" id="KW-0269">Exonuclease</keyword>
<dbReference type="GO" id="GO:0008855">
    <property type="term" value="F:exodeoxyribonuclease VII activity"/>
    <property type="evidence" value="ECO:0007669"/>
    <property type="project" value="UniProtKB-UniRule"/>
</dbReference>
<dbReference type="PANTHER" id="PTHR34137">
    <property type="entry name" value="EXODEOXYRIBONUCLEASE 7 SMALL SUBUNIT"/>
    <property type="match status" value="1"/>
</dbReference>
<gene>
    <name evidence="6" type="primary">xseB</name>
    <name evidence="7" type="ORF">SAMN02745975_00150</name>
</gene>
<dbReference type="STRING" id="1121919.SAMN02745975_00150"/>
<dbReference type="OrthoDB" id="1697399at2"/>
<dbReference type="NCBIfam" id="TIGR01280">
    <property type="entry name" value="xseB"/>
    <property type="match status" value="1"/>
</dbReference>
<dbReference type="Pfam" id="PF02609">
    <property type="entry name" value="Exonuc_VII_S"/>
    <property type="match status" value="1"/>
</dbReference>
<dbReference type="SUPFAM" id="SSF116842">
    <property type="entry name" value="XseB-like"/>
    <property type="match status" value="1"/>
</dbReference>
<dbReference type="HAMAP" id="MF_00337">
    <property type="entry name" value="Exonuc_7_S"/>
    <property type="match status" value="1"/>
</dbReference>
<name>A0A1M6C3Q6_9FIRM</name>
<keyword evidence="8" id="KW-1185">Reference proteome</keyword>
<evidence type="ECO:0000256" key="1">
    <source>
        <dbReference type="ARBA" id="ARBA00009998"/>
    </source>
</evidence>
<comment type="similarity">
    <text evidence="1 6">Belongs to the XseB family.</text>
</comment>
<dbReference type="PIRSF" id="PIRSF006488">
    <property type="entry name" value="Exonuc_VII_S"/>
    <property type="match status" value="1"/>
</dbReference>
<reference evidence="8" key="1">
    <citation type="submission" date="2016-11" db="EMBL/GenBank/DDBJ databases">
        <authorList>
            <person name="Varghese N."/>
            <person name="Submissions S."/>
        </authorList>
    </citation>
    <scope>NUCLEOTIDE SEQUENCE [LARGE SCALE GENOMIC DNA]</scope>
    <source>
        <strain evidence="8">DSM 17957</strain>
    </source>
</reference>
<evidence type="ECO:0000313" key="7">
    <source>
        <dbReference type="EMBL" id="SHI55656.1"/>
    </source>
</evidence>
<dbReference type="PANTHER" id="PTHR34137:SF1">
    <property type="entry name" value="EXODEOXYRIBONUCLEASE 7 SMALL SUBUNIT"/>
    <property type="match status" value="1"/>
</dbReference>
<dbReference type="EMBL" id="FQZV01000003">
    <property type="protein sequence ID" value="SHI55656.1"/>
    <property type="molecule type" value="Genomic_DNA"/>
</dbReference>
<comment type="subunit">
    <text evidence="6">Heterooligomer composed of large and small subunits.</text>
</comment>
<dbReference type="Proteomes" id="UP000184536">
    <property type="component" value="Unassembled WGS sequence"/>
</dbReference>
<dbReference type="NCBIfam" id="NF002140">
    <property type="entry name" value="PRK00977.1-4"/>
    <property type="match status" value="1"/>
</dbReference>
<proteinExistence type="inferred from homology"/>
<dbReference type="GO" id="GO:0006308">
    <property type="term" value="P:DNA catabolic process"/>
    <property type="evidence" value="ECO:0007669"/>
    <property type="project" value="UniProtKB-UniRule"/>
</dbReference>
<evidence type="ECO:0000256" key="5">
    <source>
        <dbReference type="ARBA" id="ARBA00022839"/>
    </source>
</evidence>
<dbReference type="GO" id="GO:0009318">
    <property type="term" value="C:exodeoxyribonuclease VII complex"/>
    <property type="evidence" value="ECO:0007669"/>
    <property type="project" value="UniProtKB-UniRule"/>
</dbReference>
<evidence type="ECO:0000256" key="3">
    <source>
        <dbReference type="ARBA" id="ARBA00022722"/>
    </source>
</evidence>
<keyword evidence="3 6" id="KW-0540">Nuclease</keyword>